<evidence type="ECO:0000313" key="2">
    <source>
        <dbReference type="Proteomes" id="UP001596408"/>
    </source>
</evidence>
<protein>
    <submittedName>
        <fullName evidence="1">Uncharacterized protein</fullName>
    </submittedName>
</protein>
<dbReference type="EMBL" id="JBHSXH010000015">
    <property type="protein sequence ID" value="MFC6825637.1"/>
    <property type="molecule type" value="Genomic_DNA"/>
</dbReference>
<comment type="caution">
    <text evidence="1">The sequence shown here is derived from an EMBL/GenBank/DDBJ whole genome shotgun (WGS) entry which is preliminary data.</text>
</comment>
<name>A0ABD5TYE7_9EURY</name>
<evidence type="ECO:0000313" key="1">
    <source>
        <dbReference type="EMBL" id="MFC6825637.1"/>
    </source>
</evidence>
<keyword evidence="2" id="KW-1185">Reference proteome</keyword>
<proteinExistence type="predicted"/>
<reference evidence="1 2" key="1">
    <citation type="journal article" date="2019" name="Int. J. Syst. Evol. Microbiol.">
        <title>The Global Catalogue of Microorganisms (GCM) 10K type strain sequencing project: providing services to taxonomists for standard genome sequencing and annotation.</title>
        <authorList>
            <consortium name="The Broad Institute Genomics Platform"/>
            <consortium name="The Broad Institute Genome Sequencing Center for Infectious Disease"/>
            <person name="Wu L."/>
            <person name="Ma J."/>
        </authorList>
    </citation>
    <scope>NUCLEOTIDE SEQUENCE [LARGE SCALE GENOMIC DNA]</scope>
    <source>
        <strain evidence="1 2">YIM 94188</strain>
    </source>
</reference>
<dbReference type="Proteomes" id="UP001596408">
    <property type="component" value="Unassembled WGS sequence"/>
</dbReference>
<dbReference type="AlphaFoldDB" id="A0ABD5TYE7"/>
<organism evidence="1 2">
    <name type="scientific">Halopelagius fulvigenes</name>
    <dbReference type="NCBI Taxonomy" id="1198324"/>
    <lineage>
        <taxon>Archaea</taxon>
        <taxon>Methanobacteriati</taxon>
        <taxon>Methanobacteriota</taxon>
        <taxon>Stenosarchaea group</taxon>
        <taxon>Halobacteria</taxon>
        <taxon>Halobacteriales</taxon>
        <taxon>Haloferacaceae</taxon>
    </lineage>
</organism>
<sequence>MSERDGPTVIRNGKKLIVEYDVRDAPRRRVVYEPREEVADADPYPWRRVEQVYDPVVEDWMTRGQESVTAPATLECDADMAVPI</sequence>
<dbReference type="RefSeq" id="WP_379696051.1">
    <property type="nucleotide sequence ID" value="NZ_JBHSXH010000015.1"/>
</dbReference>
<accession>A0ABD5TYE7</accession>
<gene>
    <name evidence="1" type="ORF">ACFQEV_11640</name>
</gene>